<dbReference type="NCBIfam" id="NF033779">
    <property type="entry name" value="Tim44_TimA_adap"/>
    <property type="match status" value="1"/>
</dbReference>
<proteinExistence type="predicted"/>
<dbReference type="SUPFAM" id="SSF54427">
    <property type="entry name" value="NTF2-like"/>
    <property type="match status" value="1"/>
</dbReference>
<dbReference type="Proteomes" id="UP001156703">
    <property type="component" value="Unassembled WGS sequence"/>
</dbReference>
<keyword evidence="1" id="KW-0812">Transmembrane</keyword>
<dbReference type="PANTHER" id="PTHR41542:SF1">
    <property type="entry name" value="BLL5807 PROTEIN"/>
    <property type="match status" value="1"/>
</dbReference>
<keyword evidence="4" id="KW-1185">Reference proteome</keyword>
<dbReference type="EMBL" id="BSOO01000014">
    <property type="protein sequence ID" value="GLR47881.1"/>
    <property type="molecule type" value="Genomic_DNA"/>
</dbReference>
<dbReference type="InterPro" id="IPR032710">
    <property type="entry name" value="NTF2-like_dom_sf"/>
</dbReference>
<sequence length="240" mass="25905">MESRGTSPYVMRYVPRLDTRESGSLVSIIILALVALFIGLRLYNVLGERTGHEQQLTLKPADAEAAPAPRTAVATPGQALPAEPLDTAYLPTAGPGVRALLAADPSFDVARFLEGAQAAYRMILESFWKGRIDEVRGFLDPEIAGAFDQAIAEREAAGQTLDNRLIAIEQALIAAANLSGKVATVTVRFEADIAAVTRDGEGNVVAGSLSDAVQTRDRWTFRRDLGSRDPNWILIETDDE</sequence>
<dbReference type="PANTHER" id="PTHR41542">
    <property type="entry name" value="BLL5807 PROTEIN"/>
    <property type="match status" value="1"/>
</dbReference>
<comment type="caution">
    <text evidence="3">The sequence shown here is derived from an EMBL/GenBank/DDBJ whole genome shotgun (WGS) entry which is preliminary data.</text>
</comment>
<evidence type="ECO:0000313" key="4">
    <source>
        <dbReference type="Proteomes" id="UP001156703"/>
    </source>
</evidence>
<dbReference type="InterPro" id="IPR007379">
    <property type="entry name" value="Tim44-like_dom"/>
</dbReference>
<dbReference type="Gene3D" id="3.10.450.240">
    <property type="match status" value="1"/>
</dbReference>
<name>A0ABQ5Z8S0_9SPHN</name>
<protein>
    <submittedName>
        <fullName evidence="3">Calcium-binding protein</fullName>
    </submittedName>
</protein>
<feature type="domain" description="Tim44-like" evidence="2">
    <location>
        <begin position="93"/>
        <end position="239"/>
    </location>
</feature>
<accession>A0ABQ5Z8S0</accession>
<dbReference type="Pfam" id="PF04280">
    <property type="entry name" value="Tim44"/>
    <property type="match status" value="1"/>
</dbReference>
<keyword evidence="1" id="KW-0472">Membrane</keyword>
<dbReference type="InterPro" id="IPR016985">
    <property type="entry name" value="UCP031890_Tim44-rel"/>
</dbReference>
<feature type="transmembrane region" description="Helical" evidence="1">
    <location>
        <begin position="25"/>
        <end position="43"/>
    </location>
</feature>
<reference evidence="4" key="1">
    <citation type="journal article" date="2019" name="Int. J. Syst. Evol. Microbiol.">
        <title>The Global Catalogue of Microorganisms (GCM) 10K type strain sequencing project: providing services to taxonomists for standard genome sequencing and annotation.</title>
        <authorList>
            <consortium name="The Broad Institute Genomics Platform"/>
            <consortium name="The Broad Institute Genome Sequencing Center for Infectious Disease"/>
            <person name="Wu L."/>
            <person name="Ma J."/>
        </authorList>
    </citation>
    <scope>NUCLEOTIDE SEQUENCE [LARGE SCALE GENOMIC DNA]</scope>
    <source>
        <strain evidence="4">NBRC 102146</strain>
    </source>
</reference>
<evidence type="ECO:0000256" key="1">
    <source>
        <dbReference type="SAM" id="Phobius"/>
    </source>
</evidence>
<gene>
    <name evidence="3" type="ORF">GCM10007925_15940</name>
</gene>
<organism evidence="3 4">
    <name type="scientific">Sphingomonas astaxanthinifaciens DSM 22298</name>
    <dbReference type="NCBI Taxonomy" id="1123267"/>
    <lineage>
        <taxon>Bacteria</taxon>
        <taxon>Pseudomonadati</taxon>
        <taxon>Pseudomonadota</taxon>
        <taxon>Alphaproteobacteria</taxon>
        <taxon>Sphingomonadales</taxon>
        <taxon>Sphingomonadaceae</taxon>
        <taxon>Sphingomonas</taxon>
    </lineage>
</organism>
<evidence type="ECO:0000259" key="2">
    <source>
        <dbReference type="SMART" id="SM00978"/>
    </source>
</evidence>
<evidence type="ECO:0000313" key="3">
    <source>
        <dbReference type="EMBL" id="GLR47881.1"/>
    </source>
</evidence>
<dbReference type="SMART" id="SM00978">
    <property type="entry name" value="Tim44"/>
    <property type="match status" value="1"/>
</dbReference>
<dbReference type="PIRSF" id="PIRSF031890">
    <property type="entry name" value="UCP031890_transporter_Tim44"/>
    <property type="match status" value="1"/>
</dbReference>
<keyword evidence="1" id="KW-1133">Transmembrane helix</keyword>